<dbReference type="AlphaFoldDB" id="A0A1R3JSS7"/>
<dbReference type="PANTHER" id="PTHR33676">
    <property type="entry name" value="COLD REGULATED PROTEIN 27"/>
    <property type="match status" value="1"/>
</dbReference>
<dbReference type="PANTHER" id="PTHR33676:SF15">
    <property type="entry name" value="OS02G0674233 PROTEIN"/>
    <property type="match status" value="1"/>
</dbReference>
<name>A0A1R3JSS7_9ROSI</name>
<proteinExistence type="predicted"/>
<sequence length="143" mass="16279">MDARVPSNRNESWTNEKHVHFLNSMETRFVRTMLENNGRHSNLRLDRQLPDSSDSTLDFNRNQTRKKHSTSVDFIGTSSKSKMKARPDKRSRRPPPPPCSQPHDASASSQDQVVPQIETRMGDNKDEKDLPNVPVVFISPAAN</sequence>
<evidence type="ECO:0000313" key="3">
    <source>
        <dbReference type="Proteomes" id="UP000187203"/>
    </source>
</evidence>
<feature type="region of interest" description="Disordered" evidence="1">
    <location>
        <begin position="37"/>
        <end position="143"/>
    </location>
</feature>
<feature type="compositionally biased region" description="Basic residues" evidence="1">
    <location>
        <begin position="81"/>
        <end position="93"/>
    </location>
</feature>
<dbReference type="EMBL" id="AWUE01015404">
    <property type="protein sequence ID" value="OMO97898.1"/>
    <property type="molecule type" value="Genomic_DNA"/>
</dbReference>
<organism evidence="2 3">
    <name type="scientific">Corchorus olitorius</name>
    <dbReference type="NCBI Taxonomy" id="93759"/>
    <lineage>
        <taxon>Eukaryota</taxon>
        <taxon>Viridiplantae</taxon>
        <taxon>Streptophyta</taxon>
        <taxon>Embryophyta</taxon>
        <taxon>Tracheophyta</taxon>
        <taxon>Spermatophyta</taxon>
        <taxon>Magnoliopsida</taxon>
        <taxon>eudicotyledons</taxon>
        <taxon>Gunneridae</taxon>
        <taxon>Pentapetalae</taxon>
        <taxon>rosids</taxon>
        <taxon>malvids</taxon>
        <taxon>Malvales</taxon>
        <taxon>Malvaceae</taxon>
        <taxon>Grewioideae</taxon>
        <taxon>Apeibeae</taxon>
        <taxon>Corchorus</taxon>
    </lineage>
</organism>
<evidence type="ECO:0000313" key="2">
    <source>
        <dbReference type="EMBL" id="OMO97898.1"/>
    </source>
</evidence>
<evidence type="ECO:0000256" key="1">
    <source>
        <dbReference type="SAM" id="MobiDB-lite"/>
    </source>
</evidence>
<dbReference type="Proteomes" id="UP000187203">
    <property type="component" value="Unassembled WGS sequence"/>
</dbReference>
<reference evidence="3" key="1">
    <citation type="submission" date="2013-09" db="EMBL/GenBank/DDBJ databases">
        <title>Corchorus olitorius genome sequencing.</title>
        <authorList>
            <person name="Alam M."/>
            <person name="Haque M.S."/>
            <person name="Islam M.S."/>
            <person name="Emdad E.M."/>
            <person name="Islam M.M."/>
            <person name="Ahmed B."/>
            <person name="Halim A."/>
            <person name="Hossen Q.M.M."/>
            <person name="Hossain M.Z."/>
            <person name="Ahmed R."/>
            <person name="Khan M.M."/>
            <person name="Islam R."/>
            <person name="Rashid M.M."/>
            <person name="Khan S.A."/>
            <person name="Rahman M.S."/>
            <person name="Alam M."/>
            <person name="Yahiya A.S."/>
            <person name="Khan M.S."/>
            <person name="Azam M.S."/>
            <person name="Haque T."/>
            <person name="Lashkar M.Z.H."/>
            <person name="Akhand A.I."/>
            <person name="Morshed G."/>
            <person name="Roy S."/>
            <person name="Uddin K.S."/>
            <person name="Rabeya T."/>
            <person name="Hossain A.S."/>
            <person name="Chowdhury A."/>
            <person name="Snigdha A.R."/>
            <person name="Mortoza M.S."/>
            <person name="Matin S.A."/>
            <person name="Hoque S.M.E."/>
            <person name="Islam M.K."/>
            <person name="Roy D.K."/>
            <person name="Haider R."/>
            <person name="Moosa M.M."/>
            <person name="Elias S.M."/>
            <person name="Hasan A.M."/>
            <person name="Jahan S."/>
            <person name="Shafiuddin M."/>
            <person name="Mahmood N."/>
            <person name="Shommy N.S."/>
        </authorList>
    </citation>
    <scope>NUCLEOTIDE SEQUENCE [LARGE SCALE GENOMIC DNA]</scope>
    <source>
        <strain evidence="3">cv. O-4</strain>
    </source>
</reference>
<gene>
    <name evidence="2" type="ORF">COLO4_14286</name>
</gene>
<keyword evidence="3" id="KW-1185">Reference proteome</keyword>
<dbReference type="GO" id="GO:0042752">
    <property type="term" value="P:regulation of circadian rhythm"/>
    <property type="evidence" value="ECO:0007669"/>
    <property type="project" value="InterPro"/>
</dbReference>
<protein>
    <submittedName>
        <fullName evidence="2">Uncharacterized protein</fullName>
    </submittedName>
</protein>
<dbReference type="OrthoDB" id="751338at2759"/>
<comment type="caution">
    <text evidence="2">The sequence shown here is derived from an EMBL/GenBank/DDBJ whole genome shotgun (WGS) entry which is preliminary data.</text>
</comment>
<feature type="compositionally biased region" description="Basic and acidic residues" evidence="1">
    <location>
        <begin position="120"/>
        <end position="130"/>
    </location>
</feature>
<dbReference type="InterPro" id="IPR044678">
    <property type="entry name" value="COR27/28"/>
</dbReference>
<accession>A0A1R3JSS7</accession>
<dbReference type="GO" id="GO:0009409">
    <property type="term" value="P:response to cold"/>
    <property type="evidence" value="ECO:0007669"/>
    <property type="project" value="InterPro"/>
</dbReference>
<feature type="compositionally biased region" description="Polar residues" evidence="1">
    <location>
        <begin position="50"/>
        <end position="62"/>
    </location>
</feature>